<keyword evidence="1" id="KW-1133">Transmembrane helix</keyword>
<keyword evidence="1" id="KW-0812">Transmembrane</keyword>
<name>H2EFR9_9VIRU</name>
<gene>
    <name evidence="2" type="ORF">mv_R1132</name>
</gene>
<reference evidence="2" key="1">
    <citation type="submission" date="2011-10" db="EMBL/GenBank/DDBJ databases">
        <title>Provirophages and transpovirons: unique mobilome of giant viruses.</title>
        <authorList>
            <person name="Desnues C."/>
            <person name="LaScola B."/>
            <person name="Yutin N."/>
            <person name="Fournous G."/>
            <person name="Koonin E."/>
            <person name="Raoult D."/>
        </authorList>
    </citation>
    <scope>NUCLEOTIDE SEQUENCE</scope>
    <source>
        <strain evidence="2">Mv13-mv</strain>
    </source>
</reference>
<organism evidence="2">
    <name type="scientific">Moumouvirus sp. 'Monve'</name>
    <dbReference type="NCBI Taxonomy" id="1128131"/>
    <lineage>
        <taxon>Viruses</taxon>
        <taxon>Varidnaviria</taxon>
        <taxon>Bamfordvirae</taxon>
        <taxon>Nucleocytoviricota</taxon>
        <taxon>Megaviricetes</taxon>
        <taxon>Imitervirales</taxon>
        <taxon>Mimiviridae</taxon>
        <taxon>Megamimivirinae</taxon>
        <taxon>Moumouvirus</taxon>
    </lineage>
</organism>
<sequence>MDNSIIVILFLYIVPPILMFCALDFMNVGTALAAYGMVLMLIVIPYYFIFITIIIGIYLCFT</sequence>
<evidence type="ECO:0000256" key="1">
    <source>
        <dbReference type="SAM" id="Phobius"/>
    </source>
</evidence>
<evidence type="ECO:0000313" key="2">
    <source>
        <dbReference type="EMBL" id="AEX63334.1"/>
    </source>
</evidence>
<proteinExistence type="predicted"/>
<protein>
    <submittedName>
        <fullName evidence="2">Uncharacterized protein</fullName>
    </submittedName>
</protein>
<dbReference type="EMBL" id="JN885999">
    <property type="protein sequence ID" value="AEX63334.1"/>
    <property type="molecule type" value="Genomic_DNA"/>
</dbReference>
<feature type="transmembrane region" description="Helical" evidence="1">
    <location>
        <begin position="7"/>
        <end position="26"/>
    </location>
</feature>
<keyword evidence="1" id="KW-0472">Membrane</keyword>
<accession>H2EFR9</accession>
<feature type="transmembrane region" description="Helical" evidence="1">
    <location>
        <begin position="32"/>
        <end position="61"/>
    </location>
</feature>